<dbReference type="Gene3D" id="1.10.150.130">
    <property type="match status" value="1"/>
</dbReference>
<feature type="domain" description="Core-binding (CB)" evidence="4">
    <location>
        <begin position="14"/>
        <end position="123"/>
    </location>
</feature>
<evidence type="ECO:0000256" key="3">
    <source>
        <dbReference type="SAM" id="MobiDB-lite"/>
    </source>
</evidence>
<name>A0ABT7YWP7_9ACTN</name>
<evidence type="ECO:0000259" key="4">
    <source>
        <dbReference type="PROSITE" id="PS51900"/>
    </source>
</evidence>
<comment type="caution">
    <text evidence="5">The sequence shown here is derived from an EMBL/GenBank/DDBJ whole genome shotgun (WGS) entry which is preliminary data.</text>
</comment>
<reference evidence="5" key="1">
    <citation type="submission" date="2023-06" db="EMBL/GenBank/DDBJ databases">
        <title>Gycomyces niveus sp.nov., a novel actinomycete isolated from soil in Shouguang.</title>
        <authorList>
            <person name="Yang X."/>
            <person name="Zhao J."/>
        </authorList>
    </citation>
    <scope>NUCLEOTIDE SEQUENCE</scope>
    <source>
        <strain evidence="5">NEAU C2</strain>
    </source>
</reference>
<dbReference type="InterPro" id="IPR044068">
    <property type="entry name" value="CB"/>
</dbReference>
<dbReference type="RefSeq" id="WP_289959611.1">
    <property type="nucleotide sequence ID" value="NZ_JAUEMJ010000011.1"/>
</dbReference>
<dbReference type="PROSITE" id="PS51900">
    <property type="entry name" value="CB"/>
    <property type="match status" value="1"/>
</dbReference>
<dbReference type="InterPro" id="IPR004107">
    <property type="entry name" value="Integrase_SAM-like_N"/>
</dbReference>
<gene>
    <name evidence="5" type="ORF">QWI33_25245</name>
</gene>
<dbReference type="EMBL" id="JAUEMJ010000011">
    <property type="protein sequence ID" value="MDN3243052.1"/>
    <property type="molecule type" value="Genomic_DNA"/>
</dbReference>
<evidence type="ECO:0000313" key="6">
    <source>
        <dbReference type="Proteomes" id="UP001171902"/>
    </source>
</evidence>
<evidence type="ECO:0000313" key="5">
    <source>
        <dbReference type="EMBL" id="MDN3243052.1"/>
    </source>
</evidence>
<dbReference type="Proteomes" id="UP001171902">
    <property type="component" value="Unassembled WGS sequence"/>
</dbReference>
<protein>
    <submittedName>
        <fullName evidence="5">Site-specific integrase</fullName>
    </submittedName>
</protein>
<feature type="region of interest" description="Disordered" evidence="3">
    <location>
        <begin position="142"/>
        <end position="162"/>
    </location>
</feature>
<accession>A0ABT7YWP7</accession>
<evidence type="ECO:0000256" key="1">
    <source>
        <dbReference type="ARBA" id="ARBA00023125"/>
    </source>
</evidence>
<keyword evidence="6" id="KW-1185">Reference proteome</keyword>
<evidence type="ECO:0000256" key="2">
    <source>
        <dbReference type="PROSITE-ProRule" id="PRU01248"/>
    </source>
</evidence>
<proteinExistence type="predicted"/>
<keyword evidence="1 2" id="KW-0238">DNA-binding</keyword>
<organism evidence="5 6">
    <name type="scientific">Glycomyces tritici</name>
    <dbReference type="NCBI Taxonomy" id="2665176"/>
    <lineage>
        <taxon>Bacteria</taxon>
        <taxon>Bacillati</taxon>
        <taxon>Actinomycetota</taxon>
        <taxon>Actinomycetes</taxon>
        <taxon>Glycomycetales</taxon>
        <taxon>Glycomycetaceae</taxon>
        <taxon>Glycomyces</taxon>
    </lineage>
</organism>
<dbReference type="InterPro" id="IPR010998">
    <property type="entry name" value="Integrase_recombinase_N"/>
</dbReference>
<sequence length="162" mass="18351">MPWVLRDGLGEPVTPVQTFLQDFTARGNSAGSVRSYAMDLLRWWRFLLAVGVAWDHVTSAEVRDFVLWFRQAAKPIAAVRKQSARTAGTVNPITRKTYLDDKYKPATIRHSNAVLRSFYDYWIERGEGPMFNPVVRELGRGGSRANARHNPLQPFRSGTSSI</sequence>
<dbReference type="Pfam" id="PF02899">
    <property type="entry name" value="Phage_int_SAM_1"/>
    <property type="match status" value="1"/>
</dbReference>